<feature type="compositionally biased region" description="Pro residues" evidence="3">
    <location>
        <begin position="129"/>
        <end position="138"/>
    </location>
</feature>
<proteinExistence type="predicted"/>
<dbReference type="EMBL" id="JBBJCI010000150">
    <property type="protein sequence ID" value="KAK7242087.1"/>
    <property type="molecule type" value="Genomic_DNA"/>
</dbReference>
<dbReference type="Pfam" id="PF14604">
    <property type="entry name" value="SH3_9"/>
    <property type="match status" value="1"/>
</dbReference>
<evidence type="ECO:0000256" key="3">
    <source>
        <dbReference type="SAM" id="MobiDB-lite"/>
    </source>
</evidence>
<gene>
    <name evidence="5" type="ORF">SO694_00156025</name>
</gene>
<dbReference type="InterPro" id="IPR036028">
    <property type="entry name" value="SH3-like_dom_sf"/>
</dbReference>
<keyword evidence="1 2" id="KW-0728">SH3 domain</keyword>
<dbReference type="PROSITE" id="PS50002">
    <property type="entry name" value="SH3"/>
    <property type="match status" value="1"/>
</dbReference>
<feature type="region of interest" description="Disordered" evidence="3">
    <location>
        <begin position="108"/>
        <end position="154"/>
    </location>
</feature>
<dbReference type="InterPro" id="IPR001452">
    <property type="entry name" value="SH3_domain"/>
</dbReference>
<dbReference type="SMART" id="SM00326">
    <property type="entry name" value="SH3"/>
    <property type="match status" value="1"/>
</dbReference>
<feature type="compositionally biased region" description="Pro residues" evidence="3">
    <location>
        <begin position="145"/>
        <end position="154"/>
    </location>
</feature>
<comment type="caution">
    <text evidence="5">The sequence shown here is derived from an EMBL/GenBank/DDBJ whole genome shotgun (WGS) entry which is preliminary data.</text>
</comment>
<evidence type="ECO:0000256" key="1">
    <source>
        <dbReference type="ARBA" id="ARBA00022443"/>
    </source>
</evidence>
<evidence type="ECO:0000313" key="5">
    <source>
        <dbReference type="EMBL" id="KAK7242087.1"/>
    </source>
</evidence>
<dbReference type="Proteomes" id="UP001363151">
    <property type="component" value="Unassembled WGS sequence"/>
</dbReference>
<protein>
    <recommendedName>
        <fullName evidence="4">SH3 domain-containing protein</fullName>
    </recommendedName>
</protein>
<evidence type="ECO:0000256" key="2">
    <source>
        <dbReference type="PROSITE-ProRule" id="PRU00192"/>
    </source>
</evidence>
<evidence type="ECO:0000259" key="4">
    <source>
        <dbReference type="PROSITE" id="PS50002"/>
    </source>
</evidence>
<dbReference type="SUPFAM" id="SSF50044">
    <property type="entry name" value="SH3-domain"/>
    <property type="match status" value="1"/>
</dbReference>
<dbReference type="Gene3D" id="2.30.30.40">
    <property type="entry name" value="SH3 Domains"/>
    <property type="match status" value="1"/>
</dbReference>
<evidence type="ECO:0000313" key="6">
    <source>
        <dbReference type="Proteomes" id="UP001363151"/>
    </source>
</evidence>
<sequence length="276" mass="29675">MVKTAPNTDMPMVEAREEMEMVQGRSQWYEVLADFSAQDENELSVRAGEAVVVSRRGGEDGWILVSRPVLSMVDESGYVPTSYIHAVVTTKETVALFAGSLREGGAGGMRFGPRAHHPARRSPASAAVPGPPPGPPPPDARDGRVPPPPPPPPLAVDLGRLTVWLPEWQRCAGVLDLKRPRGAGTFRGGRPPERLLFAVTCGGSFLGRGASIERDFELSWFPASRARRSDAVAARVAIAAAPGGDPRTLELRAPTREARDAWCETLRYVIGIASAR</sequence>
<organism evidence="5 6">
    <name type="scientific">Aureococcus anophagefferens</name>
    <name type="common">Harmful bloom alga</name>
    <dbReference type="NCBI Taxonomy" id="44056"/>
    <lineage>
        <taxon>Eukaryota</taxon>
        <taxon>Sar</taxon>
        <taxon>Stramenopiles</taxon>
        <taxon>Ochrophyta</taxon>
        <taxon>Pelagophyceae</taxon>
        <taxon>Pelagomonadales</taxon>
        <taxon>Pelagomonadaceae</taxon>
        <taxon>Aureococcus</taxon>
    </lineage>
</organism>
<keyword evidence="6" id="KW-1185">Reference proteome</keyword>
<name>A0ABR1G0P7_AURAN</name>
<feature type="domain" description="SH3" evidence="4">
    <location>
        <begin position="24"/>
        <end position="89"/>
    </location>
</feature>
<accession>A0ABR1G0P7</accession>
<reference evidence="5 6" key="1">
    <citation type="submission" date="2024-03" db="EMBL/GenBank/DDBJ databases">
        <title>Aureococcus anophagefferens CCMP1851 and Kratosvirus quantuckense: Draft genome of a second virus-susceptible host strain in the model system.</title>
        <authorList>
            <person name="Chase E."/>
            <person name="Truchon A.R."/>
            <person name="Schepens W."/>
            <person name="Wilhelm S.W."/>
        </authorList>
    </citation>
    <scope>NUCLEOTIDE SEQUENCE [LARGE SCALE GENOMIC DNA]</scope>
    <source>
        <strain evidence="5 6">CCMP1851</strain>
    </source>
</reference>